<proteinExistence type="predicted"/>
<comment type="caution">
    <text evidence="2">The sequence shown here is derived from an EMBL/GenBank/DDBJ whole genome shotgun (WGS) entry which is preliminary data.</text>
</comment>
<dbReference type="AlphaFoldDB" id="A0A1J4JZY4"/>
<name>A0A1J4JZY4_9EUKA</name>
<protein>
    <submittedName>
        <fullName evidence="2">Uncharacterized protein</fullName>
    </submittedName>
</protein>
<dbReference type="VEuPathDB" id="TrichDB:TRFO_28473"/>
<sequence>MLNSMSMQGMMQNQMQMQQQQQQQFQQMQMMQMQQQFQQQIHNPMLQQQQQHQQPNNPIQNSMKNSLTNPMQIPQPSSISSNNAPHNENDHQSQGQNSQNDVKKVQFMSQMLPPKPASERNVTFGTFVPPSFTSFANHPQPGQLSVSNPHQLDADLEGVDFDQSDDNSPLGTPAPMPTSFSLDFKNMGWDTDDETTSPLLSDSKSNTTITRSRSANVHLADDWDLFPDIF</sequence>
<evidence type="ECO:0000256" key="1">
    <source>
        <dbReference type="SAM" id="MobiDB-lite"/>
    </source>
</evidence>
<gene>
    <name evidence="2" type="ORF">TRFO_28473</name>
</gene>
<dbReference type="RefSeq" id="XP_068357184.1">
    <property type="nucleotide sequence ID" value="XM_068506201.1"/>
</dbReference>
<organism evidence="2 3">
    <name type="scientific">Tritrichomonas foetus</name>
    <dbReference type="NCBI Taxonomy" id="1144522"/>
    <lineage>
        <taxon>Eukaryota</taxon>
        <taxon>Metamonada</taxon>
        <taxon>Parabasalia</taxon>
        <taxon>Tritrichomonadida</taxon>
        <taxon>Tritrichomonadidae</taxon>
        <taxon>Tritrichomonas</taxon>
    </lineage>
</organism>
<feature type="compositionally biased region" description="Low complexity" evidence="1">
    <location>
        <begin position="72"/>
        <end position="83"/>
    </location>
</feature>
<dbReference type="Proteomes" id="UP000179807">
    <property type="component" value="Unassembled WGS sequence"/>
</dbReference>
<dbReference type="GeneID" id="94840905"/>
<feature type="compositionally biased region" description="Polar residues" evidence="1">
    <location>
        <begin position="62"/>
        <end position="71"/>
    </location>
</feature>
<evidence type="ECO:0000313" key="2">
    <source>
        <dbReference type="EMBL" id="OHT04048.1"/>
    </source>
</evidence>
<accession>A0A1J4JZY4</accession>
<feature type="compositionally biased region" description="Low complexity" evidence="1">
    <location>
        <begin position="36"/>
        <end position="61"/>
    </location>
</feature>
<dbReference type="EMBL" id="MLAK01000806">
    <property type="protein sequence ID" value="OHT04048.1"/>
    <property type="molecule type" value="Genomic_DNA"/>
</dbReference>
<feature type="region of interest" description="Disordered" evidence="1">
    <location>
        <begin position="36"/>
        <end position="100"/>
    </location>
</feature>
<reference evidence="2" key="1">
    <citation type="submission" date="2016-10" db="EMBL/GenBank/DDBJ databases">
        <authorList>
            <person name="Benchimol M."/>
            <person name="Almeida L.G."/>
            <person name="Vasconcelos A.T."/>
            <person name="Perreira-Neves A."/>
            <person name="Rosa I.A."/>
            <person name="Tasca T."/>
            <person name="Bogo M.R."/>
            <person name="de Souza W."/>
        </authorList>
    </citation>
    <scope>NUCLEOTIDE SEQUENCE [LARGE SCALE GENOMIC DNA]</scope>
    <source>
        <strain evidence="2">K</strain>
    </source>
</reference>
<keyword evidence="3" id="KW-1185">Reference proteome</keyword>
<evidence type="ECO:0000313" key="3">
    <source>
        <dbReference type="Proteomes" id="UP000179807"/>
    </source>
</evidence>